<gene>
    <name evidence="1" type="ORF">S01H1_35292</name>
</gene>
<dbReference type="SUPFAM" id="SSF53067">
    <property type="entry name" value="Actin-like ATPase domain"/>
    <property type="match status" value="1"/>
</dbReference>
<evidence type="ECO:0000313" key="1">
    <source>
        <dbReference type="EMBL" id="GAG10585.1"/>
    </source>
</evidence>
<dbReference type="EMBL" id="BARS01022046">
    <property type="protein sequence ID" value="GAG10585.1"/>
    <property type="molecule type" value="Genomic_DNA"/>
</dbReference>
<sequence>SAKEISAIDVLTLMIKDLIGETKDKDVYCSYSIPAEPIDEDRSVIYHEKVFARILNNIGVNYTSVNEGMAIIYSECAKENFSGIAISFGAGMANCAISYKGIEAHKFSTARAGDWIDNMTAKASGIVPNRVTNIKEKYMKLRGEVEVKAKQTKRVLEGLYYHHEALIDYTIKKIIKEFEEKVDMEVDEKIPVVIAGGTSIPEGFVNLFKTSLQGYELPFDVSEVRRAKNPLTTVANGLLIRTMADVKGKI</sequence>
<dbReference type="AlphaFoldDB" id="X0UXU2"/>
<dbReference type="InterPro" id="IPR043129">
    <property type="entry name" value="ATPase_NBD"/>
</dbReference>
<dbReference type="InterPro" id="IPR057363">
    <property type="entry name" value="Volactin"/>
</dbReference>
<reference evidence="1" key="1">
    <citation type="journal article" date="2014" name="Front. Microbiol.">
        <title>High frequency of phylogenetically diverse reductive dehalogenase-homologous genes in deep subseafloor sedimentary metagenomes.</title>
        <authorList>
            <person name="Kawai M."/>
            <person name="Futagami T."/>
            <person name="Toyoda A."/>
            <person name="Takaki Y."/>
            <person name="Nishi S."/>
            <person name="Hori S."/>
            <person name="Arai W."/>
            <person name="Tsubouchi T."/>
            <person name="Morono Y."/>
            <person name="Uchiyama I."/>
            <person name="Ito T."/>
            <person name="Fujiyama A."/>
            <person name="Inagaki F."/>
            <person name="Takami H."/>
        </authorList>
    </citation>
    <scope>NUCLEOTIDE SEQUENCE</scope>
    <source>
        <strain evidence="1">Expedition CK06-06</strain>
    </source>
</reference>
<name>X0UXU2_9ZZZZ</name>
<organism evidence="1">
    <name type="scientific">marine sediment metagenome</name>
    <dbReference type="NCBI Taxonomy" id="412755"/>
    <lineage>
        <taxon>unclassified sequences</taxon>
        <taxon>metagenomes</taxon>
        <taxon>ecological metagenomes</taxon>
    </lineage>
</organism>
<dbReference type="Pfam" id="PF25216">
    <property type="entry name" value="Volactin"/>
    <property type="match status" value="1"/>
</dbReference>
<protein>
    <recommendedName>
        <fullName evidence="2">SHS2 domain-containing protein</fullName>
    </recommendedName>
</protein>
<proteinExistence type="predicted"/>
<evidence type="ECO:0008006" key="2">
    <source>
        <dbReference type="Google" id="ProtNLM"/>
    </source>
</evidence>
<feature type="non-terminal residue" evidence="1">
    <location>
        <position position="1"/>
    </location>
</feature>
<accession>X0UXU2</accession>
<comment type="caution">
    <text evidence="1">The sequence shown here is derived from an EMBL/GenBank/DDBJ whole genome shotgun (WGS) entry which is preliminary data.</text>
</comment>